<proteinExistence type="predicted"/>
<evidence type="ECO:0000313" key="2">
    <source>
        <dbReference type="EMBL" id="DAE17573.1"/>
    </source>
</evidence>
<sequence>MFREFEKREALQRYLNGEKVSVMYDETLTAESPTYTVEPLDDMLGRFRFLVGLPEQKEVKTQAVQSEKQDNNKQDNEPDNKSENIKMEETEPEEGIINLRKICDNKQTLDAEQKGTDPENQGIITSQTLNPYGKVSSLDEHTEEIKDFLNKGISRKLIAEKYNVRTQTLNYWLQKHGIVPSAPRIPKDNGKRKCSSCQYRQTDKNLGNCAYIEIMGHTRGCNAIECDKYVKGKPLKKRKDSGAKMVNEDPKERVEEVK</sequence>
<feature type="compositionally biased region" description="Basic and acidic residues" evidence="1">
    <location>
        <begin position="240"/>
        <end position="258"/>
    </location>
</feature>
<name>A0A8S5QFM2_9CAUD</name>
<dbReference type="Gene3D" id="1.10.10.60">
    <property type="entry name" value="Homeodomain-like"/>
    <property type="match status" value="1"/>
</dbReference>
<protein>
    <submittedName>
        <fullName evidence="2">Gamma delta resolvase</fullName>
    </submittedName>
</protein>
<evidence type="ECO:0000256" key="1">
    <source>
        <dbReference type="SAM" id="MobiDB-lite"/>
    </source>
</evidence>
<feature type="region of interest" description="Disordered" evidence="1">
    <location>
        <begin position="60"/>
        <end position="94"/>
    </location>
</feature>
<feature type="compositionally biased region" description="Basic and acidic residues" evidence="1">
    <location>
        <begin position="67"/>
        <end position="89"/>
    </location>
</feature>
<dbReference type="EMBL" id="BK015642">
    <property type="protein sequence ID" value="DAE17573.1"/>
    <property type="molecule type" value="Genomic_DNA"/>
</dbReference>
<accession>A0A8S5QFM2</accession>
<feature type="region of interest" description="Disordered" evidence="1">
    <location>
        <begin position="235"/>
        <end position="258"/>
    </location>
</feature>
<organism evidence="2">
    <name type="scientific">Caudovirales sp. ctqPn17</name>
    <dbReference type="NCBI Taxonomy" id="2825772"/>
    <lineage>
        <taxon>Viruses</taxon>
        <taxon>Duplodnaviria</taxon>
        <taxon>Heunggongvirae</taxon>
        <taxon>Uroviricota</taxon>
        <taxon>Caudoviricetes</taxon>
    </lineage>
</organism>
<reference evidence="2" key="1">
    <citation type="journal article" date="2021" name="Proc. Natl. Acad. Sci. U.S.A.">
        <title>A Catalog of Tens of Thousands of Viruses from Human Metagenomes Reveals Hidden Associations with Chronic Diseases.</title>
        <authorList>
            <person name="Tisza M.J."/>
            <person name="Buck C.B."/>
        </authorList>
    </citation>
    <scope>NUCLEOTIDE SEQUENCE</scope>
    <source>
        <strain evidence="2">CtqPn17</strain>
    </source>
</reference>